<gene>
    <name evidence="1" type="ORF">ACFYKX_02765</name>
</gene>
<organism evidence="1 2">
    <name type="scientific">Cytobacillus spartinae</name>
    <dbReference type="NCBI Taxonomy" id="3299023"/>
    <lineage>
        <taxon>Bacteria</taxon>
        <taxon>Bacillati</taxon>
        <taxon>Bacillota</taxon>
        <taxon>Bacilli</taxon>
        <taxon>Bacillales</taxon>
        <taxon>Bacillaceae</taxon>
        <taxon>Cytobacillus</taxon>
    </lineage>
</organism>
<keyword evidence="2" id="KW-1185">Reference proteome</keyword>
<reference evidence="1 2" key="1">
    <citation type="submission" date="2024-08" db="EMBL/GenBank/DDBJ databases">
        <title>Two novel Cytobacillus novel species.</title>
        <authorList>
            <person name="Liu G."/>
        </authorList>
    </citation>
    <scope>NUCLEOTIDE SEQUENCE [LARGE SCALE GENOMIC DNA]</scope>
    <source>
        <strain evidence="1 2">FJAT-54145</strain>
    </source>
</reference>
<dbReference type="Proteomes" id="UP001601059">
    <property type="component" value="Unassembled WGS sequence"/>
</dbReference>
<dbReference type="EMBL" id="JBIACK010000001">
    <property type="protein sequence ID" value="MFE8699541.1"/>
    <property type="molecule type" value="Genomic_DNA"/>
</dbReference>
<name>A0ABW6K5U1_9BACI</name>
<evidence type="ECO:0000313" key="1">
    <source>
        <dbReference type="EMBL" id="MFE8699541.1"/>
    </source>
</evidence>
<protein>
    <submittedName>
        <fullName evidence="1">Uncharacterized protein</fullName>
    </submittedName>
</protein>
<proteinExistence type="predicted"/>
<accession>A0ABW6K5U1</accession>
<dbReference type="RefSeq" id="WP_389357823.1">
    <property type="nucleotide sequence ID" value="NZ_JBIACK010000001.1"/>
</dbReference>
<evidence type="ECO:0000313" key="2">
    <source>
        <dbReference type="Proteomes" id="UP001601059"/>
    </source>
</evidence>
<comment type="caution">
    <text evidence="1">The sequence shown here is derived from an EMBL/GenBank/DDBJ whole genome shotgun (WGS) entry which is preliminary data.</text>
</comment>
<sequence>MNHLDGHILSGEYDENGREFSIQQVKSFSTLSVLTENQLNQLHNYLQLHQDDLEGQIVTLYDQMPVRLSKEEVQLLISDLEFIKDFFE</sequence>